<accession>A0ABU4FVQ6</accession>
<reference evidence="2 3" key="1">
    <citation type="submission" date="2023-06" db="EMBL/GenBank/DDBJ databases">
        <title>Sporosarcina sp. nov., isolated from Korean traditional fermented seafood 'Jeotgal'.</title>
        <authorList>
            <person name="Yang A.-I."/>
            <person name="Shin N.-R."/>
        </authorList>
    </citation>
    <scope>NUCLEOTIDE SEQUENCE [LARGE SCALE GENOMIC DNA]</scope>
    <source>
        <strain evidence="2 3">KCTC3840</strain>
    </source>
</reference>
<dbReference type="InterPro" id="IPR046348">
    <property type="entry name" value="SIS_dom_sf"/>
</dbReference>
<dbReference type="InterPro" id="IPR047640">
    <property type="entry name" value="RpiR-like"/>
</dbReference>
<dbReference type="Proteomes" id="UP001280629">
    <property type="component" value="Unassembled WGS sequence"/>
</dbReference>
<evidence type="ECO:0000313" key="3">
    <source>
        <dbReference type="Proteomes" id="UP001280629"/>
    </source>
</evidence>
<evidence type="ECO:0000313" key="2">
    <source>
        <dbReference type="EMBL" id="MDW0108801.1"/>
    </source>
</evidence>
<dbReference type="InterPro" id="IPR000281">
    <property type="entry name" value="HTH_RpiR"/>
</dbReference>
<dbReference type="Gene3D" id="1.10.10.10">
    <property type="entry name" value="Winged helix-like DNA-binding domain superfamily/Winged helix DNA-binding domain"/>
    <property type="match status" value="1"/>
</dbReference>
<proteinExistence type="predicted"/>
<dbReference type="InterPro" id="IPR001347">
    <property type="entry name" value="SIS_dom"/>
</dbReference>
<dbReference type="PROSITE" id="PS51071">
    <property type="entry name" value="HTH_RPIR"/>
    <property type="match status" value="1"/>
</dbReference>
<sequence length="271" mass="29811">MSFIEKTKEAYPELTAGLKKVAEALLINPIMFATHPAKKIASLIDVSETMVIRFAKSIGYSGFGSLQTEVQRSLLSLSPSNSQDNPSSSDPYSGVMETDSKNIAQIAHQLDWKTTEAVVQHLSASASVKVVGYYQSYAYAHWFSFSLNSLLGNTSLYHPETEIGISTSGKENCVVLFSFYRYALGAIRLAKEARENNNTVIIVTDSLVSPAVEYADFTLVIPISQKSILEKGPVTFSFLNSILLHIAKNNGKLSFVNPTSNYYITEDPEQN</sequence>
<keyword evidence="3" id="KW-1185">Reference proteome</keyword>
<dbReference type="SUPFAM" id="SSF53697">
    <property type="entry name" value="SIS domain"/>
    <property type="match status" value="1"/>
</dbReference>
<dbReference type="SUPFAM" id="SSF46689">
    <property type="entry name" value="Homeodomain-like"/>
    <property type="match status" value="1"/>
</dbReference>
<name>A0ABU4FVQ6_9BACL</name>
<dbReference type="EMBL" id="JAUBDH010000001">
    <property type="protein sequence ID" value="MDW0108801.1"/>
    <property type="molecule type" value="Genomic_DNA"/>
</dbReference>
<dbReference type="Gene3D" id="3.40.50.10490">
    <property type="entry name" value="Glucose-6-phosphate isomerase like protein, domain 1"/>
    <property type="match status" value="1"/>
</dbReference>
<dbReference type="RefSeq" id="WP_317934063.1">
    <property type="nucleotide sequence ID" value="NZ_JAUBDH010000001.1"/>
</dbReference>
<protein>
    <submittedName>
        <fullName evidence="2">MurR/RpiR family transcriptional regulator</fullName>
    </submittedName>
</protein>
<gene>
    <name evidence="2" type="ORF">QT716_01925</name>
</gene>
<dbReference type="InterPro" id="IPR009057">
    <property type="entry name" value="Homeodomain-like_sf"/>
</dbReference>
<dbReference type="PANTHER" id="PTHR30514">
    <property type="entry name" value="GLUCOKINASE"/>
    <property type="match status" value="1"/>
</dbReference>
<comment type="caution">
    <text evidence="2">The sequence shown here is derived from an EMBL/GenBank/DDBJ whole genome shotgun (WGS) entry which is preliminary data.</text>
</comment>
<dbReference type="Pfam" id="PF01418">
    <property type="entry name" value="HTH_6"/>
    <property type="match status" value="1"/>
</dbReference>
<organism evidence="2 3">
    <name type="scientific">Sporosarcina aquimarina</name>
    <dbReference type="NCBI Taxonomy" id="114975"/>
    <lineage>
        <taxon>Bacteria</taxon>
        <taxon>Bacillati</taxon>
        <taxon>Bacillota</taxon>
        <taxon>Bacilli</taxon>
        <taxon>Bacillales</taxon>
        <taxon>Caryophanaceae</taxon>
        <taxon>Sporosarcina</taxon>
    </lineage>
</organism>
<dbReference type="Pfam" id="PF01380">
    <property type="entry name" value="SIS"/>
    <property type="match status" value="1"/>
</dbReference>
<dbReference type="InterPro" id="IPR036388">
    <property type="entry name" value="WH-like_DNA-bd_sf"/>
</dbReference>
<feature type="domain" description="HTH rpiR-type" evidence="1">
    <location>
        <begin position="1"/>
        <end position="77"/>
    </location>
</feature>
<dbReference type="PANTHER" id="PTHR30514:SF18">
    <property type="entry name" value="RPIR-FAMILY TRANSCRIPTIONAL REGULATOR"/>
    <property type="match status" value="1"/>
</dbReference>
<evidence type="ECO:0000259" key="1">
    <source>
        <dbReference type="PROSITE" id="PS51071"/>
    </source>
</evidence>